<protein>
    <submittedName>
        <fullName evidence="1">Uncharacterized protein</fullName>
    </submittedName>
</protein>
<evidence type="ECO:0000313" key="2">
    <source>
        <dbReference type="Proteomes" id="UP000016714"/>
    </source>
</evidence>
<dbReference type="EMBL" id="CP006718">
    <property type="protein sequence ID" value="AGV17765.1"/>
    <property type="molecule type" value="Genomic_DNA"/>
</dbReference>
<dbReference type="AlphaFoldDB" id="A0A2I3CC33"/>
<reference evidence="1 2" key="1">
    <citation type="journal article" date="2015" name="Genome Announc.">
        <title>Complete genome sequence of Vibrio alginolyticus ATCC 17749.</title>
        <authorList>
            <person name="Liu X.F."/>
            <person name="Cao Y."/>
            <person name="Zhang H.L."/>
            <person name="Chen Y.J."/>
            <person name="Hu C.J."/>
        </authorList>
    </citation>
    <scope>NUCLEOTIDE SEQUENCE [LARGE SCALE GENOMIC DNA]</scope>
    <source>
        <strain evidence="2">ATCC 17749 / DSM 2171 / NBRC 15630 / NCIMB 1903 / NCTC 12160 / XII-53</strain>
    </source>
</reference>
<accession>A0A2I3CC33</accession>
<dbReference type="Proteomes" id="UP000016714">
    <property type="component" value="Chromosome 1"/>
</dbReference>
<proteinExistence type="predicted"/>
<sequence length="43" mass="5004">MKFLSVKSAISEAKNRREIFFLLSQMVKSDLLLTLFERGQSKI</sequence>
<name>A0A2I3CC33_VIBAX</name>
<evidence type="ECO:0000313" key="1">
    <source>
        <dbReference type="EMBL" id="AGV17765.1"/>
    </source>
</evidence>
<organism evidence="1 2">
    <name type="scientific">Vibrio alginolyticus (strain ATCC 17749 / DSM 2171 / NBRC 15630 / NCIMB 1903 / NCTC 12160 / XII-53)</name>
    <dbReference type="NCBI Taxonomy" id="1219076"/>
    <lineage>
        <taxon>Bacteria</taxon>
        <taxon>Pseudomonadati</taxon>
        <taxon>Pseudomonadota</taxon>
        <taxon>Gammaproteobacteria</taxon>
        <taxon>Vibrionales</taxon>
        <taxon>Vibrionaceae</taxon>
        <taxon>Vibrio</taxon>
    </lineage>
</organism>
<dbReference type="HOGENOM" id="CLU_3241133_0_0_6"/>
<dbReference type="KEGG" id="vag:N646_1938"/>
<gene>
    <name evidence="1" type="ORF">N646_1938</name>
</gene>